<reference evidence="3 4" key="2">
    <citation type="submission" date="2020-08" db="EMBL/GenBank/DDBJ databases">
        <authorList>
            <person name="Partida-Martinez L."/>
            <person name="Huntemann M."/>
            <person name="Clum A."/>
            <person name="Wang J."/>
            <person name="Palaniappan K."/>
            <person name="Ritter S."/>
            <person name="Chen I.-M."/>
            <person name="Stamatis D."/>
            <person name="Reddy T."/>
            <person name="O'Malley R."/>
            <person name="Daum C."/>
            <person name="Shapiro N."/>
            <person name="Ivanova N."/>
            <person name="Kyrpides N."/>
            <person name="Woyke T."/>
        </authorList>
    </citation>
    <scope>NUCLEOTIDE SEQUENCE [LARGE SCALE GENOMIC DNA]</scope>
    <source>
        <strain evidence="3 4">AS2.23</strain>
    </source>
</reference>
<feature type="region of interest" description="Disordered" evidence="1">
    <location>
        <begin position="1"/>
        <end position="22"/>
    </location>
</feature>
<evidence type="ECO:0000256" key="2">
    <source>
        <dbReference type="SAM" id="Phobius"/>
    </source>
</evidence>
<name>A0A7W4TLY6_KINRA</name>
<evidence type="ECO:0000256" key="1">
    <source>
        <dbReference type="SAM" id="MobiDB-lite"/>
    </source>
</evidence>
<keyword evidence="2" id="KW-0472">Membrane</keyword>
<feature type="transmembrane region" description="Helical" evidence="2">
    <location>
        <begin position="91"/>
        <end position="113"/>
    </location>
</feature>
<dbReference type="EMBL" id="JACHVY010000001">
    <property type="protein sequence ID" value="MBB2901327.1"/>
    <property type="molecule type" value="Genomic_DNA"/>
</dbReference>
<feature type="transmembrane region" description="Helical" evidence="2">
    <location>
        <begin position="31"/>
        <end position="51"/>
    </location>
</feature>
<dbReference type="RefSeq" id="WP_183391283.1">
    <property type="nucleotide sequence ID" value="NZ_JACHVY010000001.1"/>
</dbReference>
<sequence>MTPAVAPGPREDAGLGPGPDLEDDPAGRWSWVWWALLLAAALPLAVSVVAVQRLAGDAGAVVERTGYEDAPVVLADRWALVLVAQPPGWPAAVSAFALLALAAVVAAGAPGWLLVARRRLLVGVTAAGCAVWAAGTAALSAWSVLRAPTARETATAQWGSVRPSVLDHGVETGLGVLAAAVAALAVVLCVTTREPSRGPR</sequence>
<proteinExistence type="predicted"/>
<comment type="caution">
    <text evidence="3">The sequence shown here is derived from an EMBL/GenBank/DDBJ whole genome shotgun (WGS) entry which is preliminary data.</text>
</comment>
<protein>
    <submittedName>
        <fullName evidence="3">Uncharacterized protein</fullName>
    </submittedName>
</protein>
<accession>A0A7W4TLY6</accession>
<feature type="transmembrane region" description="Helical" evidence="2">
    <location>
        <begin position="120"/>
        <end position="142"/>
    </location>
</feature>
<dbReference type="Proteomes" id="UP000533269">
    <property type="component" value="Unassembled WGS sequence"/>
</dbReference>
<feature type="transmembrane region" description="Helical" evidence="2">
    <location>
        <begin position="172"/>
        <end position="191"/>
    </location>
</feature>
<evidence type="ECO:0000313" key="3">
    <source>
        <dbReference type="EMBL" id="MBB2901327.1"/>
    </source>
</evidence>
<keyword evidence="2" id="KW-0812">Transmembrane</keyword>
<gene>
    <name evidence="3" type="ORF">FHR75_002115</name>
</gene>
<evidence type="ECO:0000313" key="4">
    <source>
        <dbReference type="Proteomes" id="UP000533269"/>
    </source>
</evidence>
<organism evidence="3 4">
    <name type="scientific">Kineococcus radiotolerans</name>
    <dbReference type="NCBI Taxonomy" id="131568"/>
    <lineage>
        <taxon>Bacteria</taxon>
        <taxon>Bacillati</taxon>
        <taxon>Actinomycetota</taxon>
        <taxon>Actinomycetes</taxon>
        <taxon>Kineosporiales</taxon>
        <taxon>Kineosporiaceae</taxon>
        <taxon>Kineococcus</taxon>
    </lineage>
</organism>
<keyword evidence="2" id="KW-1133">Transmembrane helix</keyword>
<reference evidence="3 4" key="1">
    <citation type="submission" date="2020-08" db="EMBL/GenBank/DDBJ databases">
        <title>The Agave Microbiome: Exploring the role of microbial communities in plant adaptations to desert environments.</title>
        <authorList>
            <person name="Partida-Martinez L.P."/>
        </authorList>
    </citation>
    <scope>NUCLEOTIDE SEQUENCE [LARGE SCALE GENOMIC DNA]</scope>
    <source>
        <strain evidence="3 4">AS2.23</strain>
    </source>
</reference>
<dbReference type="AlphaFoldDB" id="A0A7W4TLY6"/>